<accession>A0A2A2FA31</accession>
<dbReference type="GO" id="GO:0016279">
    <property type="term" value="F:protein-lysine N-methyltransferase activity"/>
    <property type="evidence" value="ECO:0007669"/>
    <property type="project" value="TreeGrafter"/>
</dbReference>
<evidence type="ECO:0000256" key="2">
    <source>
        <dbReference type="ARBA" id="ARBA00022679"/>
    </source>
</evidence>
<dbReference type="Proteomes" id="UP000218896">
    <property type="component" value="Unassembled WGS sequence"/>
</dbReference>
<dbReference type="SUPFAM" id="SSF53335">
    <property type="entry name" value="S-adenosyl-L-methionine-dependent methyltransferases"/>
    <property type="match status" value="1"/>
</dbReference>
<dbReference type="GO" id="GO:0032259">
    <property type="term" value="P:methylation"/>
    <property type="evidence" value="ECO:0007669"/>
    <property type="project" value="UniProtKB-KW"/>
</dbReference>
<evidence type="ECO:0000313" key="3">
    <source>
        <dbReference type="EMBL" id="PAU81808.1"/>
    </source>
</evidence>
<proteinExistence type="predicted"/>
<dbReference type="AlphaFoldDB" id="A0A2A2FA31"/>
<evidence type="ECO:0000256" key="1">
    <source>
        <dbReference type="ARBA" id="ARBA00022603"/>
    </source>
</evidence>
<evidence type="ECO:0000313" key="4">
    <source>
        <dbReference type="Proteomes" id="UP000218896"/>
    </source>
</evidence>
<gene>
    <name evidence="3" type="ORF">CK501_01245</name>
</gene>
<protein>
    <submittedName>
        <fullName evidence="3">Methyltransferase type 12</fullName>
    </submittedName>
</protein>
<dbReference type="PANTHER" id="PTHR43648:SF1">
    <property type="entry name" value="ELECTRON TRANSFER FLAVOPROTEIN BETA SUBUNIT LYSINE METHYLTRANSFERASE"/>
    <property type="match status" value="1"/>
</dbReference>
<dbReference type="Pfam" id="PF06325">
    <property type="entry name" value="PrmA"/>
    <property type="match status" value="1"/>
</dbReference>
<dbReference type="PANTHER" id="PTHR43648">
    <property type="entry name" value="ELECTRON TRANSFER FLAVOPROTEIN BETA SUBUNIT LYSINE METHYLTRANSFERASE"/>
    <property type="match status" value="1"/>
</dbReference>
<dbReference type="InterPro" id="IPR050078">
    <property type="entry name" value="Ribosomal_L11_MeTrfase_PrmA"/>
</dbReference>
<dbReference type="OrthoDB" id="9794615at2"/>
<reference evidence="3 4" key="1">
    <citation type="submission" date="2017-08" db="EMBL/GenBank/DDBJ databases">
        <title>Halovibrio sewagensis sp. nov., isolated from wastewater of high salinity.</title>
        <authorList>
            <person name="Dong X."/>
            <person name="Zhang G."/>
        </authorList>
    </citation>
    <scope>NUCLEOTIDE SEQUENCE [LARGE SCALE GENOMIC DNA]</scope>
    <source>
        <strain evidence="3 4">YL5-2</strain>
    </source>
</reference>
<keyword evidence="4" id="KW-1185">Reference proteome</keyword>
<keyword evidence="2 3" id="KW-0808">Transferase</keyword>
<dbReference type="InterPro" id="IPR029063">
    <property type="entry name" value="SAM-dependent_MTases_sf"/>
</dbReference>
<organism evidence="3 4">
    <name type="scientific">Halovibrio salipaludis</name>
    <dbReference type="NCBI Taxonomy" id="2032626"/>
    <lineage>
        <taxon>Bacteria</taxon>
        <taxon>Pseudomonadati</taxon>
        <taxon>Pseudomonadota</taxon>
        <taxon>Gammaproteobacteria</taxon>
        <taxon>Oceanospirillales</taxon>
        <taxon>Halomonadaceae</taxon>
        <taxon>Halovibrio</taxon>
    </lineage>
</organism>
<comment type="caution">
    <text evidence="3">The sequence shown here is derived from an EMBL/GenBank/DDBJ whole genome shotgun (WGS) entry which is preliminary data.</text>
</comment>
<keyword evidence="1 3" id="KW-0489">Methyltransferase</keyword>
<sequence>MDKRPLDTLLQRSLPRARTCWSRPAGCPGIELCLFDPDCLEGPLSHEEAQLVVAEPAYWSFCWASGQVMAQWLLDNPERVAGRRVLDFGCGSGIVAIAAAMAGAREVVAADLDPDALVATDINARRNGVTVTLAGDWREEAPPEVLLAADVLYDPENRPMLWDFQAGADAVLMADSRLRHLGNEDYRLITTVEGRTWPDLNEFEEFNRVRLYWAPGVGLDGAA</sequence>
<dbReference type="EMBL" id="NSKD01000001">
    <property type="protein sequence ID" value="PAU81808.1"/>
    <property type="molecule type" value="Genomic_DNA"/>
</dbReference>
<dbReference type="Gene3D" id="3.40.50.150">
    <property type="entry name" value="Vaccinia Virus protein VP39"/>
    <property type="match status" value="1"/>
</dbReference>
<dbReference type="RefSeq" id="WP_095615908.1">
    <property type="nucleotide sequence ID" value="NZ_NSKD01000001.1"/>
</dbReference>
<name>A0A2A2FA31_9GAMM</name>